<dbReference type="PANTHER" id="PTHR36582">
    <property type="entry name" value="ANTITOXIN PARD"/>
    <property type="match status" value="1"/>
</dbReference>
<dbReference type="PANTHER" id="PTHR36582:SF2">
    <property type="entry name" value="ANTITOXIN PARD"/>
    <property type="match status" value="1"/>
</dbReference>
<dbReference type="SUPFAM" id="SSF47598">
    <property type="entry name" value="Ribbon-helix-helix"/>
    <property type="match status" value="1"/>
</dbReference>
<dbReference type="EMBL" id="JBBUKT010000001">
    <property type="protein sequence ID" value="MEK7949768.1"/>
    <property type="molecule type" value="Genomic_DNA"/>
</dbReference>
<evidence type="ECO:0000313" key="4">
    <source>
        <dbReference type="Proteomes" id="UP001371305"/>
    </source>
</evidence>
<evidence type="ECO:0000256" key="1">
    <source>
        <dbReference type="ARBA" id="ARBA00008580"/>
    </source>
</evidence>
<name>A0ABU9APX3_9BACT</name>
<comment type="similarity">
    <text evidence="1">Belongs to the ParD antitoxin family.</text>
</comment>
<organism evidence="3 4">
    <name type="scientific">Luteolibacter soli</name>
    <dbReference type="NCBI Taxonomy" id="3135280"/>
    <lineage>
        <taxon>Bacteria</taxon>
        <taxon>Pseudomonadati</taxon>
        <taxon>Verrucomicrobiota</taxon>
        <taxon>Verrucomicrobiia</taxon>
        <taxon>Verrucomicrobiales</taxon>
        <taxon>Verrucomicrobiaceae</taxon>
        <taxon>Luteolibacter</taxon>
    </lineage>
</organism>
<dbReference type="Gene3D" id="6.10.10.120">
    <property type="entry name" value="Antitoxin ParD1-like"/>
    <property type="match status" value="1"/>
</dbReference>
<evidence type="ECO:0000313" key="3">
    <source>
        <dbReference type="EMBL" id="MEK7949768.1"/>
    </source>
</evidence>
<sequence length="79" mass="9176">MHVSLTPALEEQVRLRVESGLYNNASEVVRESLRLLVERDVLRQRLQAEVNLGMEQLQRGERITVNSKEEFMALVRQGR</sequence>
<dbReference type="InterPro" id="IPR022789">
    <property type="entry name" value="ParD"/>
</dbReference>
<dbReference type="InterPro" id="IPR010985">
    <property type="entry name" value="Ribbon_hlx_hlx"/>
</dbReference>
<dbReference type="InterPro" id="IPR038296">
    <property type="entry name" value="ParD_sf"/>
</dbReference>
<comment type="caution">
    <text evidence="3">The sequence shown here is derived from an EMBL/GenBank/DDBJ whole genome shotgun (WGS) entry which is preliminary data.</text>
</comment>
<dbReference type="Pfam" id="PF03693">
    <property type="entry name" value="ParD_antitoxin"/>
    <property type="match status" value="1"/>
</dbReference>
<dbReference type="Proteomes" id="UP001371305">
    <property type="component" value="Unassembled WGS sequence"/>
</dbReference>
<evidence type="ECO:0000256" key="2">
    <source>
        <dbReference type="ARBA" id="ARBA00022649"/>
    </source>
</evidence>
<reference evidence="3 4" key="1">
    <citation type="submission" date="2024-04" db="EMBL/GenBank/DDBJ databases">
        <title>Luteolibacter sp. isolated from soil.</title>
        <authorList>
            <person name="An J."/>
        </authorList>
    </citation>
    <scope>NUCLEOTIDE SEQUENCE [LARGE SCALE GENOMIC DNA]</scope>
    <source>
        <strain evidence="3 4">Y139</strain>
    </source>
</reference>
<accession>A0ABU9APX3</accession>
<dbReference type="NCBIfam" id="TIGR02606">
    <property type="entry name" value="antidote_CC2985"/>
    <property type="match status" value="1"/>
</dbReference>
<keyword evidence="2" id="KW-1277">Toxin-antitoxin system</keyword>
<keyword evidence="4" id="KW-1185">Reference proteome</keyword>
<dbReference type="RefSeq" id="WP_341403186.1">
    <property type="nucleotide sequence ID" value="NZ_JBBUKT010000001.1"/>
</dbReference>
<proteinExistence type="inferred from homology"/>
<gene>
    <name evidence="3" type="ORF">WKV53_04655</name>
</gene>
<protein>
    <submittedName>
        <fullName evidence="3">Type II toxin-antitoxin system ParD family antitoxin</fullName>
    </submittedName>
</protein>